<evidence type="ECO:0000256" key="1">
    <source>
        <dbReference type="SAM" id="MobiDB-lite"/>
    </source>
</evidence>
<comment type="caution">
    <text evidence="3">The sequence shown here is derived from an EMBL/GenBank/DDBJ whole genome shotgun (WGS) entry which is preliminary data.</text>
</comment>
<keyword evidence="2" id="KW-0732">Signal</keyword>
<protein>
    <submittedName>
        <fullName evidence="3">Uncharacterized protein</fullName>
    </submittedName>
</protein>
<gene>
    <name evidence="3" type="ORF">DHEL01_v212810</name>
</gene>
<accession>A0A2P5HEW4</accession>
<dbReference type="InParanoid" id="A0A2P5HEW4"/>
<feature type="signal peptide" evidence="2">
    <location>
        <begin position="1"/>
        <end position="20"/>
    </location>
</feature>
<dbReference type="Proteomes" id="UP000094444">
    <property type="component" value="Unassembled WGS sequence"/>
</dbReference>
<feature type="region of interest" description="Disordered" evidence="1">
    <location>
        <begin position="42"/>
        <end position="64"/>
    </location>
</feature>
<evidence type="ECO:0000313" key="4">
    <source>
        <dbReference type="Proteomes" id="UP000094444"/>
    </source>
</evidence>
<evidence type="ECO:0000256" key="2">
    <source>
        <dbReference type="SAM" id="SignalP"/>
    </source>
</evidence>
<dbReference type="OrthoDB" id="5235470at2759"/>
<sequence>MHSMALVSFFLTLLVTQALGFDKSAQTLTFGVSRIVVDPDTGRPFGDVTRPDDPETSTSRGLVASSEISPGCSAKFSIGANCGFDPTLEGAMRCDTTCKNIGVCHNGVFQMNSPCSPGRCEWREEAGQPFCV</sequence>
<feature type="chain" id="PRO_5015140114" evidence="2">
    <location>
        <begin position="21"/>
        <end position="132"/>
    </location>
</feature>
<dbReference type="AlphaFoldDB" id="A0A2P5HEW4"/>
<proteinExistence type="predicted"/>
<keyword evidence="4" id="KW-1185">Reference proteome</keyword>
<dbReference type="EMBL" id="MAVT02003150">
    <property type="protein sequence ID" value="POS68796.1"/>
    <property type="molecule type" value="Genomic_DNA"/>
</dbReference>
<name>A0A2P5HEW4_DIAHE</name>
<evidence type="ECO:0000313" key="3">
    <source>
        <dbReference type="EMBL" id="POS68796.1"/>
    </source>
</evidence>
<organism evidence="3 4">
    <name type="scientific">Diaporthe helianthi</name>
    <dbReference type="NCBI Taxonomy" id="158607"/>
    <lineage>
        <taxon>Eukaryota</taxon>
        <taxon>Fungi</taxon>
        <taxon>Dikarya</taxon>
        <taxon>Ascomycota</taxon>
        <taxon>Pezizomycotina</taxon>
        <taxon>Sordariomycetes</taxon>
        <taxon>Sordariomycetidae</taxon>
        <taxon>Diaporthales</taxon>
        <taxon>Diaporthaceae</taxon>
        <taxon>Diaporthe</taxon>
    </lineage>
</organism>
<reference evidence="3" key="1">
    <citation type="submission" date="2017-09" db="EMBL/GenBank/DDBJ databases">
        <title>Polyketide synthases of a Diaporthe helianthi virulent isolate.</title>
        <authorList>
            <person name="Baroncelli R."/>
        </authorList>
    </citation>
    <scope>NUCLEOTIDE SEQUENCE [LARGE SCALE GENOMIC DNA]</scope>
    <source>
        <strain evidence="3">7/96</strain>
    </source>
</reference>